<accession>A0A6J4M6G6</accession>
<dbReference type="InterPro" id="IPR037914">
    <property type="entry name" value="SpoVT-AbrB_sf"/>
</dbReference>
<dbReference type="SUPFAM" id="SSF89447">
    <property type="entry name" value="AbrB/MazE/MraZ-like"/>
    <property type="match status" value="1"/>
</dbReference>
<protein>
    <recommendedName>
        <fullName evidence="3">SpoVT-AbrB domain-containing protein</fullName>
    </recommendedName>
</protein>
<dbReference type="AlphaFoldDB" id="A0A6J4M6G6"/>
<name>A0A6J4M6G6_9BACT</name>
<evidence type="ECO:0000256" key="1">
    <source>
        <dbReference type="SAM" id="MobiDB-lite"/>
    </source>
</evidence>
<evidence type="ECO:0000313" key="2">
    <source>
        <dbReference type="EMBL" id="CAA9351520.1"/>
    </source>
</evidence>
<dbReference type="EMBL" id="CADCTV010000658">
    <property type="protein sequence ID" value="CAA9351520.1"/>
    <property type="molecule type" value="Genomic_DNA"/>
</dbReference>
<feature type="region of interest" description="Disordered" evidence="1">
    <location>
        <begin position="1"/>
        <end position="22"/>
    </location>
</feature>
<evidence type="ECO:0008006" key="3">
    <source>
        <dbReference type="Google" id="ProtNLM"/>
    </source>
</evidence>
<proteinExistence type="predicted"/>
<reference evidence="2" key="1">
    <citation type="submission" date="2020-02" db="EMBL/GenBank/DDBJ databases">
        <authorList>
            <person name="Meier V. D."/>
        </authorList>
    </citation>
    <scope>NUCLEOTIDE SEQUENCE</scope>
    <source>
        <strain evidence="2">AVDCRST_MAG89</strain>
    </source>
</reference>
<sequence length="77" mass="8140">MHEKITLHTVGSSTSAPLPKAMPDRHQIEPGDKVFAVDTDAGILITALDPDVAEAIAISDEITGRFRHALKALAVPA</sequence>
<organism evidence="2">
    <name type="scientific">uncultured Gemmatimonadota bacterium</name>
    <dbReference type="NCBI Taxonomy" id="203437"/>
    <lineage>
        <taxon>Bacteria</taxon>
        <taxon>Pseudomonadati</taxon>
        <taxon>Gemmatimonadota</taxon>
        <taxon>environmental samples</taxon>
    </lineage>
</organism>
<gene>
    <name evidence="2" type="ORF">AVDCRST_MAG89-3151</name>
</gene>